<evidence type="ECO:0000256" key="1">
    <source>
        <dbReference type="ARBA" id="ARBA00022723"/>
    </source>
</evidence>
<dbReference type="PANTHER" id="PTHR13363">
    <property type="entry name" value="RING FINGER AND SRY DOMAIN-CONTAINING"/>
    <property type="match status" value="1"/>
</dbReference>
<dbReference type="InterPro" id="IPR003877">
    <property type="entry name" value="SPRY_dom"/>
</dbReference>
<dbReference type="Pfam" id="PF00622">
    <property type="entry name" value="SPRY"/>
    <property type="match status" value="1"/>
</dbReference>
<name>A0ABD0L3P9_9CAEN</name>
<dbReference type="Gene3D" id="2.60.120.920">
    <property type="match status" value="1"/>
</dbReference>
<dbReference type="InterPro" id="IPR045129">
    <property type="entry name" value="RNF123/RKP/RSPRY1"/>
</dbReference>
<evidence type="ECO:0000259" key="5">
    <source>
        <dbReference type="PROSITE" id="PS50188"/>
    </source>
</evidence>
<sequence length="736" mass="83244">MAERKEREFPQSRVRSRGYGHPVSESNTDTSGLLHWVFLEDSSEESRQEPSGAQARGAEKALDLHNLSSFLESKLEDCVAESAGSSSLPMADPTNAGRIGPPEAILDILSNVGTLTVEPDRLGVASISNFSTIRANCCVFKGKWVYEVMLGSKGVMQLGWCTLSCRFSQEEGVGDTPDSYAYDGSRLRKWNVRTYKYGEAWLTGDVITCAIDLDEGGVEFFRNGHSMGVAFHGVKTGPGYAYFPAVSLSMVPGYKPLQEPKVVEVKQAQVLLQYLEKLVSLMVDDDRGKTSRDCFLEKFRTLLKEISGITWVFHSHTCPLPVLLCFFHRLLRAVRYYWDSFQPEDPGRFVLSNDAFLPIHMFWSDSRDASEYQRCGGLMSHLNRTLGSEVNRAQGLELKDDGKVVRADKKTTRDPGNGDYPCREMPSGNTLMELLDGLVVLYHSAAHKQLGKMWALQDNMRDFVLALQDTQKKLQNCPAELVAVKDDLSKAAKVFTNKVTELSRHMAWVIAVVYSQSKQRDVEWLLRVVLRTLEKASAYRQLFQYVPEFYIETCIHAFNALRNYFHPTQPFSSLPNADLLLQKYATFLVDHFADPRIVSNDLRDSIVQALALFTCHRDTLTVLENLPMSKRLSMIESLLAPYENRSWAHTNWILVRLWKGCGFANRFCHLPNLIPAKVLPTDFTFVSVQEPCPSQVFQSLLAKTLLDQEALSTRFLDTLMNQLNWSFSEFVGMMQE</sequence>
<keyword evidence="7" id="KW-1185">Reference proteome</keyword>
<organism evidence="6 7">
    <name type="scientific">Batillaria attramentaria</name>
    <dbReference type="NCBI Taxonomy" id="370345"/>
    <lineage>
        <taxon>Eukaryota</taxon>
        <taxon>Metazoa</taxon>
        <taxon>Spiralia</taxon>
        <taxon>Lophotrochozoa</taxon>
        <taxon>Mollusca</taxon>
        <taxon>Gastropoda</taxon>
        <taxon>Caenogastropoda</taxon>
        <taxon>Sorbeoconcha</taxon>
        <taxon>Cerithioidea</taxon>
        <taxon>Batillariidae</taxon>
        <taxon>Batillaria</taxon>
    </lineage>
</organism>
<keyword evidence="2" id="KW-0863">Zinc-finger</keyword>
<evidence type="ECO:0000313" key="7">
    <source>
        <dbReference type="Proteomes" id="UP001519460"/>
    </source>
</evidence>
<comment type="caution">
    <text evidence="6">The sequence shown here is derived from an EMBL/GenBank/DDBJ whole genome shotgun (WGS) entry which is preliminary data.</text>
</comment>
<dbReference type="InterPro" id="IPR057987">
    <property type="entry name" value="TPR_RNF123/RKP"/>
</dbReference>
<feature type="region of interest" description="Disordered" evidence="4">
    <location>
        <begin position="1"/>
        <end position="29"/>
    </location>
</feature>
<keyword evidence="1" id="KW-0479">Metal-binding</keyword>
<dbReference type="PANTHER" id="PTHR13363:SF5">
    <property type="entry name" value="E3 UBIQUITIN-PROTEIN LIGASE RNF123"/>
    <property type="match status" value="1"/>
</dbReference>
<accession>A0ABD0L3P9</accession>
<evidence type="ECO:0000313" key="6">
    <source>
        <dbReference type="EMBL" id="KAK7493950.1"/>
    </source>
</evidence>
<dbReference type="EMBL" id="JACVVK020000088">
    <property type="protein sequence ID" value="KAK7493950.1"/>
    <property type="molecule type" value="Genomic_DNA"/>
</dbReference>
<feature type="compositionally biased region" description="Basic and acidic residues" evidence="4">
    <location>
        <begin position="1"/>
        <end position="10"/>
    </location>
</feature>
<feature type="domain" description="B30.2/SPRY" evidence="5">
    <location>
        <begin position="84"/>
        <end position="264"/>
    </location>
</feature>
<gene>
    <name evidence="6" type="ORF">BaRGS_00014832</name>
</gene>
<proteinExistence type="predicted"/>
<dbReference type="Pfam" id="PF25576">
    <property type="entry name" value="TPR_RNF123"/>
    <property type="match status" value="1"/>
</dbReference>
<dbReference type="InterPro" id="IPR043136">
    <property type="entry name" value="B30.2/SPRY_sf"/>
</dbReference>
<dbReference type="SMART" id="SM00449">
    <property type="entry name" value="SPRY"/>
    <property type="match status" value="1"/>
</dbReference>
<dbReference type="InterPro" id="IPR013320">
    <property type="entry name" value="ConA-like_dom_sf"/>
</dbReference>
<dbReference type="AlphaFoldDB" id="A0ABD0L3P9"/>
<evidence type="ECO:0000256" key="4">
    <source>
        <dbReference type="SAM" id="MobiDB-lite"/>
    </source>
</evidence>
<evidence type="ECO:0000256" key="3">
    <source>
        <dbReference type="ARBA" id="ARBA00022833"/>
    </source>
</evidence>
<dbReference type="Proteomes" id="UP001519460">
    <property type="component" value="Unassembled WGS sequence"/>
</dbReference>
<reference evidence="6 7" key="1">
    <citation type="journal article" date="2023" name="Sci. Data">
        <title>Genome assembly of the Korean intertidal mud-creeper Batillaria attramentaria.</title>
        <authorList>
            <person name="Patra A.K."/>
            <person name="Ho P.T."/>
            <person name="Jun S."/>
            <person name="Lee S.J."/>
            <person name="Kim Y."/>
            <person name="Won Y.J."/>
        </authorList>
    </citation>
    <scope>NUCLEOTIDE SEQUENCE [LARGE SCALE GENOMIC DNA]</scope>
    <source>
        <strain evidence="6">Wonlab-2016</strain>
    </source>
</reference>
<dbReference type="PROSITE" id="PS50188">
    <property type="entry name" value="B302_SPRY"/>
    <property type="match status" value="1"/>
</dbReference>
<evidence type="ECO:0000256" key="2">
    <source>
        <dbReference type="ARBA" id="ARBA00022771"/>
    </source>
</evidence>
<dbReference type="SUPFAM" id="SSF49899">
    <property type="entry name" value="Concanavalin A-like lectins/glucanases"/>
    <property type="match status" value="1"/>
</dbReference>
<dbReference type="GO" id="GO:0008270">
    <property type="term" value="F:zinc ion binding"/>
    <property type="evidence" value="ECO:0007669"/>
    <property type="project" value="UniProtKB-KW"/>
</dbReference>
<dbReference type="InterPro" id="IPR001870">
    <property type="entry name" value="B30.2/SPRY"/>
</dbReference>
<protein>
    <recommendedName>
        <fullName evidence="5">B30.2/SPRY domain-containing protein</fullName>
    </recommendedName>
</protein>
<keyword evidence="3" id="KW-0862">Zinc</keyword>
<feature type="non-terminal residue" evidence="6">
    <location>
        <position position="736"/>
    </location>
</feature>